<reference evidence="1" key="1">
    <citation type="journal article" date="2015" name="Nature">
        <title>Complex archaea that bridge the gap between prokaryotes and eukaryotes.</title>
        <authorList>
            <person name="Spang A."/>
            <person name="Saw J.H."/>
            <person name="Jorgensen S.L."/>
            <person name="Zaremba-Niedzwiedzka K."/>
            <person name="Martijn J."/>
            <person name="Lind A.E."/>
            <person name="van Eijk R."/>
            <person name="Schleper C."/>
            <person name="Guy L."/>
            <person name="Ettema T.J."/>
        </authorList>
    </citation>
    <scope>NUCLEOTIDE SEQUENCE</scope>
</reference>
<organism evidence="1">
    <name type="scientific">marine sediment metagenome</name>
    <dbReference type="NCBI Taxonomy" id="412755"/>
    <lineage>
        <taxon>unclassified sequences</taxon>
        <taxon>metagenomes</taxon>
        <taxon>ecological metagenomes</taxon>
    </lineage>
</organism>
<protein>
    <recommendedName>
        <fullName evidence="2">Phage protein Gp37/Gp68</fullName>
    </recommendedName>
</protein>
<dbReference type="InterPro" id="IPR011101">
    <property type="entry name" value="DUF5131"/>
</dbReference>
<comment type="caution">
    <text evidence="1">The sequence shown here is derived from an EMBL/GenBank/DDBJ whole genome shotgun (WGS) entry which is preliminary data.</text>
</comment>
<name>A0A0F9S9N4_9ZZZZ</name>
<evidence type="ECO:0000313" key="1">
    <source>
        <dbReference type="EMBL" id="KKN26078.1"/>
    </source>
</evidence>
<dbReference type="EMBL" id="LAZR01002749">
    <property type="protein sequence ID" value="KKN26078.1"/>
    <property type="molecule type" value="Genomic_DNA"/>
</dbReference>
<dbReference type="AlphaFoldDB" id="A0A0F9S9N4"/>
<accession>A0A0F9S9N4</accession>
<proteinExistence type="predicted"/>
<dbReference type="Pfam" id="PF07505">
    <property type="entry name" value="DUF5131"/>
    <property type="match status" value="1"/>
</dbReference>
<evidence type="ECO:0008006" key="2">
    <source>
        <dbReference type="Google" id="ProtNLM"/>
    </source>
</evidence>
<gene>
    <name evidence="1" type="ORF">LCGC14_0878430</name>
</gene>
<sequence length="305" mass="33988">MGDTKIPWADKTWSPVTGCTKVSPGCAHCYAEAMSLRFGWSKHPWTPEHAAENVVLHPARLDYPLHLRKPQRIFCCSMGDLFHEAVPIEFIRAVFYVMERASQHTFLVLTKRIERAAAHWKEYLLYPPPDGEAAVNFHGDAMAHWFAGRKLDVTMTYKWPPNVHLGVSVENQAMADERIPKLLATPAAKRFVSAEPLLGAVDLTMIKLGKREGRPGKFNAYLDAMACTETDEMGFERKLAEKHRLHQVIVGGESGPGHRDMDLAWVQAISDQCEAAGVAYFGKSLGGPTQKAPLPGHLGRRELVP</sequence>